<evidence type="ECO:0000256" key="7">
    <source>
        <dbReference type="RuleBase" id="RU000570"/>
    </source>
</evidence>
<comment type="caution">
    <text evidence="8">The sequence shown here is derived from an EMBL/GenBank/DDBJ whole genome shotgun (WGS) entry which is preliminary data.</text>
</comment>
<gene>
    <name evidence="8" type="ORF">APTSU1_001359300</name>
</gene>
<dbReference type="InterPro" id="IPR052143">
    <property type="entry name" value="Mitoribosomal_bL36m"/>
</dbReference>
<reference evidence="8 9" key="1">
    <citation type="submission" date="2024-08" db="EMBL/GenBank/DDBJ databases">
        <title>The draft genome of Apodemus speciosus.</title>
        <authorList>
            <person name="Nabeshima K."/>
            <person name="Suzuki S."/>
            <person name="Onuma M."/>
        </authorList>
    </citation>
    <scope>NUCLEOTIDE SEQUENCE [LARGE SCALE GENOMIC DNA]</scope>
    <source>
        <strain evidence="8">IB14-021</strain>
    </source>
</reference>
<protein>
    <recommendedName>
        <fullName evidence="7">Ribosomal protein</fullName>
    </recommendedName>
</protein>
<proteinExistence type="inferred from homology"/>
<dbReference type="InterPro" id="IPR035977">
    <property type="entry name" value="Ribosomal_bL36_sp"/>
</dbReference>
<organism evidence="8 9">
    <name type="scientific">Apodemus speciosus</name>
    <name type="common">Large Japanese field mouse</name>
    <dbReference type="NCBI Taxonomy" id="105296"/>
    <lineage>
        <taxon>Eukaryota</taxon>
        <taxon>Metazoa</taxon>
        <taxon>Chordata</taxon>
        <taxon>Craniata</taxon>
        <taxon>Vertebrata</taxon>
        <taxon>Euteleostomi</taxon>
        <taxon>Mammalia</taxon>
        <taxon>Eutheria</taxon>
        <taxon>Euarchontoglires</taxon>
        <taxon>Glires</taxon>
        <taxon>Rodentia</taxon>
        <taxon>Myomorpha</taxon>
        <taxon>Muroidea</taxon>
        <taxon>Muridae</taxon>
        <taxon>Murinae</taxon>
        <taxon>Apodemus</taxon>
    </lineage>
</organism>
<dbReference type="Proteomes" id="UP001623349">
    <property type="component" value="Unassembled WGS sequence"/>
</dbReference>
<evidence type="ECO:0000256" key="5">
    <source>
        <dbReference type="ARBA" id="ARBA00023128"/>
    </source>
</evidence>
<keyword evidence="3" id="KW-0809">Transit peptide</keyword>
<dbReference type="SUPFAM" id="SSF57840">
    <property type="entry name" value="Ribosomal protein L36"/>
    <property type="match status" value="1"/>
</dbReference>
<keyword evidence="9" id="KW-1185">Reference proteome</keyword>
<sequence length="153" mass="17378">MRCVHFYGSGENEDLIWRPTPLRRRGSFGNRRSKLFAEVSAGDTPFQVSGFSMAALLVRSMVASVVDPFLHLSRLAVKPRAFSFLLGTFLSAKPSAEVRSLLCGRPLLSLQPSLGFKTKGVIKKRCRDCYMVKRRGRWFVLCKTNPKHKQRQM</sequence>
<evidence type="ECO:0000256" key="3">
    <source>
        <dbReference type="ARBA" id="ARBA00022946"/>
    </source>
</evidence>
<dbReference type="NCBIfam" id="TIGR01022">
    <property type="entry name" value="rpmJ_bact"/>
    <property type="match status" value="1"/>
</dbReference>
<evidence type="ECO:0000256" key="6">
    <source>
        <dbReference type="ARBA" id="ARBA00023274"/>
    </source>
</evidence>
<evidence type="ECO:0000256" key="2">
    <source>
        <dbReference type="ARBA" id="ARBA00007645"/>
    </source>
</evidence>
<accession>A0ABQ0FGJ3</accession>
<name>A0ABQ0FGJ3_APOSI</name>
<dbReference type="InterPro" id="IPR000473">
    <property type="entry name" value="Ribosomal_bL36"/>
</dbReference>
<dbReference type="EMBL" id="BAAFST010000013">
    <property type="protein sequence ID" value="GAB1298357.1"/>
    <property type="molecule type" value="Genomic_DNA"/>
</dbReference>
<evidence type="ECO:0000313" key="8">
    <source>
        <dbReference type="EMBL" id="GAB1298357.1"/>
    </source>
</evidence>
<dbReference type="GO" id="GO:0005840">
    <property type="term" value="C:ribosome"/>
    <property type="evidence" value="ECO:0007669"/>
    <property type="project" value="UniProtKB-KW"/>
</dbReference>
<keyword evidence="4 7" id="KW-0689">Ribosomal protein</keyword>
<dbReference type="PANTHER" id="PTHR46909:SF1">
    <property type="entry name" value="LARGE RIBOSOMAL SUBUNIT PROTEIN BL36M"/>
    <property type="match status" value="1"/>
</dbReference>
<dbReference type="PANTHER" id="PTHR46909">
    <property type="entry name" value="39S RIBOSOMAL PROTEIN L36, MITOCHONDRIAL"/>
    <property type="match status" value="1"/>
</dbReference>
<dbReference type="HAMAP" id="MF_00251">
    <property type="entry name" value="Ribosomal_bL36"/>
    <property type="match status" value="1"/>
</dbReference>
<evidence type="ECO:0000313" key="9">
    <source>
        <dbReference type="Proteomes" id="UP001623349"/>
    </source>
</evidence>
<keyword evidence="6 7" id="KW-0687">Ribonucleoprotein</keyword>
<keyword evidence="5" id="KW-0496">Mitochondrion</keyword>
<dbReference type="Pfam" id="PF00444">
    <property type="entry name" value="Ribosomal_L36"/>
    <property type="match status" value="1"/>
</dbReference>
<comment type="similarity">
    <text evidence="2 7">Belongs to the bacterial ribosomal protein bL36 family.</text>
</comment>
<evidence type="ECO:0000256" key="1">
    <source>
        <dbReference type="ARBA" id="ARBA00004173"/>
    </source>
</evidence>
<evidence type="ECO:0000256" key="4">
    <source>
        <dbReference type="ARBA" id="ARBA00022980"/>
    </source>
</evidence>
<comment type="subcellular location">
    <subcellularLocation>
        <location evidence="1">Mitochondrion</location>
    </subcellularLocation>
</comment>